<evidence type="ECO:0000313" key="3">
    <source>
        <dbReference type="EMBL" id="MBC2407189.1"/>
    </source>
</evidence>
<dbReference type="EMBL" id="JAAXCZ010000004">
    <property type="protein sequence ID" value="MBC2381200.1"/>
    <property type="molecule type" value="Genomic_DNA"/>
</dbReference>
<dbReference type="Proteomes" id="UP000534677">
    <property type="component" value="Unassembled WGS sequence"/>
</dbReference>
<protein>
    <submittedName>
        <fullName evidence="3">Alpha/beta hydrolase</fullName>
    </submittedName>
</protein>
<keyword evidence="1" id="KW-0732">Signal</keyword>
<dbReference type="AlphaFoldDB" id="A0A7X1AM96"/>
<dbReference type="Gene3D" id="3.40.50.1820">
    <property type="entry name" value="alpha/beta hydrolase"/>
    <property type="match status" value="1"/>
</dbReference>
<feature type="signal peptide" evidence="1">
    <location>
        <begin position="1"/>
        <end position="21"/>
    </location>
</feature>
<reference evidence="4 5" key="1">
    <citation type="submission" date="2020-04" db="EMBL/GenBank/DDBJ databases">
        <title>Pseudomonas crami sp. nov., a novel proteolytic bacterial species isolated from cream.</title>
        <authorList>
            <person name="Hofmann K."/>
            <person name="Woller A."/>
            <person name="Huptas C."/>
            <person name="Wenning M."/>
            <person name="Scherer S."/>
            <person name="Doll E.V."/>
        </authorList>
    </citation>
    <scope>NUCLEOTIDE SEQUENCE [LARGE SCALE GENOMIC DNA]</scope>
    <source>
        <strain evidence="2 5">WS 5096</strain>
        <strain evidence="3 4">WS 5106</strain>
    </source>
</reference>
<dbReference type="GO" id="GO:0016787">
    <property type="term" value="F:hydrolase activity"/>
    <property type="evidence" value="ECO:0007669"/>
    <property type="project" value="UniProtKB-KW"/>
</dbReference>
<proteinExistence type="predicted"/>
<dbReference type="RefSeq" id="WP_185706582.1">
    <property type="nucleotide sequence ID" value="NZ_JAAXCY010000005.1"/>
</dbReference>
<evidence type="ECO:0000256" key="1">
    <source>
        <dbReference type="SAM" id="SignalP"/>
    </source>
</evidence>
<dbReference type="InterPro" id="IPR029058">
    <property type="entry name" value="AB_hydrolase_fold"/>
</dbReference>
<organism evidence="3 4">
    <name type="scientific">Pseudomonas cremoris</name>
    <dbReference type="NCBI Taxonomy" id="2724178"/>
    <lineage>
        <taxon>Bacteria</taxon>
        <taxon>Pseudomonadati</taxon>
        <taxon>Pseudomonadota</taxon>
        <taxon>Gammaproteobacteria</taxon>
        <taxon>Pseudomonadales</taxon>
        <taxon>Pseudomonadaceae</taxon>
        <taxon>Pseudomonas</taxon>
    </lineage>
</organism>
<dbReference type="SUPFAM" id="SSF53474">
    <property type="entry name" value="alpha/beta-Hydrolases"/>
    <property type="match status" value="1"/>
</dbReference>
<dbReference type="Proteomes" id="UP000520513">
    <property type="component" value="Unassembled WGS sequence"/>
</dbReference>
<accession>A0A7X1AM96</accession>
<keyword evidence="3" id="KW-0378">Hydrolase</keyword>
<evidence type="ECO:0000313" key="5">
    <source>
        <dbReference type="Proteomes" id="UP000534677"/>
    </source>
</evidence>
<evidence type="ECO:0000313" key="4">
    <source>
        <dbReference type="Proteomes" id="UP000520513"/>
    </source>
</evidence>
<name>A0A7X1AM96_9PSED</name>
<keyword evidence="5" id="KW-1185">Reference proteome</keyword>
<sequence length="151" mass="16117">MFDRRGFLLLAAVVAAAPALAEQRVSTDDDREIRYEQFGPEEGRAIILLAADGQVFAQVTAPLAAQGFRVIVPYLREQDDAVLGQDVLELMNALHIPEAVLAGAGQGGRVATQAAGLKPSRCVALLTLNTVPQAGFAEAVRLMAKAGYWRT</sequence>
<comment type="caution">
    <text evidence="3">The sequence shown here is derived from an EMBL/GenBank/DDBJ whole genome shotgun (WGS) entry which is preliminary data.</text>
</comment>
<feature type="chain" id="PRO_5031532741" evidence="1">
    <location>
        <begin position="22"/>
        <end position="151"/>
    </location>
</feature>
<dbReference type="EMBL" id="JAAXCY010000005">
    <property type="protein sequence ID" value="MBC2407189.1"/>
    <property type="molecule type" value="Genomic_DNA"/>
</dbReference>
<gene>
    <name evidence="2" type="ORF">HF209_09605</name>
    <name evidence="3" type="ORF">HF257_14345</name>
</gene>
<evidence type="ECO:0000313" key="2">
    <source>
        <dbReference type="EMBL" id="MBC2381200.1"/>
    </source>
</evidence>